<dbReference type="InterPro" id="IPR001845">
    <property type="entry name" value="HTH_ArsR_DNA-bd_dom"/>
</dbReference>
<proteinExistence type="predicted"/>
<comment type="caution">
    <text evidence="6">The sequence shown here is derived from an EMBL/GenBank/DDBJ whole genome shotgun (WGS) entry which is preliminary data.</text>
</comment>
<dbReference type="SUPFAM" id="SSF46785">
    <property type="entry name" value="Winged helix' DNA-binding domain"/>
    <property type="match status" value="1"/>
</dbReference>
<dbReference type="InterPro" id="IPR011991">
    <property type="entry name" value="ArsR-like_HTH"/>
</dbReference>
<keyword evidence="1" id="KW-0805">Transcription regulation</keyword>
<evidence type="ECO:0000256" key="2">
    <source>
        <dbReference type="ARBA" id="ARBA00023125"/>
    </source>
</evidence>
<dbReference type="Pfam" id="PF01022">
    <property type="entry name" value="HTH_5"/>
    <property type="match status" value="1"/>
</dbReference>
<dbReference type="NCBIfam" id="NF033788">
    <property type="entry name" value="HTH_metalloreg"/>
    <property type="match status" value="1"/>
</dbReference>
<name>A0AAE3IFH3_9EURY</name>
<dbReference type="RefSeq" id="WP_315910119.1">
    <property type="nucleotide sequence ID" value="NZ_JAOPKC010000026.1"/>
</dbReference>
<evidence type="ECO:0000313" key="6">
    <source>
        <dbReference type="EMBL" id="MCU4728363.1"/>
    </source>
</evidence>
<dbReference type="EMBL" id="JAOPKD010000025">
    <property type="protein sequence ID" value="MCU4728363.1"/>
    <property type="molecule type" value="Genomic_DNA"/>
</dbReference>
<dbReference type="Proteomes" id="UP001208186">
    <property type="component" value="Unassembled WGS sequence"/>
</dbReference>
<dbReference type="PRINTS" id="PR00778">
    <property type="entry name" value="HTHARSR"/>
</dbReference>
<feature type="domain" description="HTH arsR-type" evidence="4">
    <location>
        <begin position="21"/>
        <end position="116"/>
    </location>
</feature>
<dbReference type="GO" id="GO:0003677">
    <property type="term" value="F:DNA binding"/>
    <property type="evidence" value="ECO:0007669"/>
    <property type="project" value="UniProtKB-KW"/>
</dbReference>
<sequence>MDGNVETATEDTACCVPVGAVDTGALAADVELLSAMGNDTRYELLRRIDGAGGEVCVCDLESAVGVSQSAVSQALSRLYTAGLVTRRKDGNWRYYGLTDEAERLLATLDAVRGDRQ</sequence>
<organism evidence="6 8">
    <name type="scientific">Halapricum hydrolyticum</name>
    <dbReference type="NCBI Taxonomy" id="2979991"/>
    <lineage>
        <taxon>Archaea</taxon>
        <taxon>Methanobacteriati</taxon>
        <taxon>Methanobacteriota</taxon>
        <taxon>Stenosarchaea group</taxon>
        <taxon>Halobacteria</taxon>
        <taxon>Halobacteriales</taxon>
        <taxon>Haloarculaceae</taxon>
        <taxon>Halapricum</taxon>
    </lineage>
</organism>
<dbReference type="InterPro" id="IPR051081">
    <property type="entry name" value="HTH_MetalResp_TranReg"/>
</dbReference>
<evidence type="ECO:0000256" key="1">
    <source>
        <dbReference type="ARBA" id="ARBA00023015"/>
    </source>
</evidence>
<dbReference type="PANTHER" id="PTHR33154:SF18">
    <property type="entry name" value="ARSENICAL RESISTANCE OPERON REPRESSOR"/>
    <property type="match status" value="1"/>
</dbReference>
<dbReference type="CDD" id="cd00090">
    <property type="entry name" value="HTH_ARSR"/>
    <property type="match status" value="1"/>
</dbReference>
<dbReference type="AlphaFoldDB" id="A0AAE3IFH3"/>
<keyword evidence="3" id="KW-0804">Transcription</keyword>
<evidence type="ECO:0000313" key="8">
    <source>
        <dbReference type="Proteomes" id="UP001209746"/>
    </source>
</evidence>
<evidence type="ECO:0000313" key="5">
    <source>
        <dbReference type="EMBL" id="MCU4719372.1"/>
    </source>
</evidence>
<dbReference type="PANTHER" id="PTHR33154">
    <property type="entry name" value="TRANSCRIPTIONAL REGULATOR, ARSR FAMILY"/>
    <property type="match status" value="1"/>
</dbReference>
<dbReference type="SMART" id="SM00418">
    <property type="entry name" value="HTH_ARSR"/>
    <property type="match status" value="1"/>
</dbReference>
<dbReference type="Gene3D" id="1.10.10.10">
    <property type="entry name" value="Winged helix-like DNA-binding domain superfamily/Winged helix DNA-binding domain"/>
    <property type="match status" value="1"/>
</dbReference>
<accession>A0AAE3IFH3</accession>
<reference evidence="6" key="1">
    <citation type="submission" date="2023-02" db="EMBL/GenBank/DDBJ databases">
        <title>Enrichment on poylsaccharides allowed isolation of novel metabolic and taxonomic groups of Haloarchaea.</title>
        <authorList>
            <person name="Sorokin D.Y."/>
            <person name="Elcheninov A.G."/>
            <person name="Khizhniak T.V."/>
            <person name="Kolganova T.V."/>
            <person name="Kublanov I.V."/>
        </authorList>
    </citation>
    <scope>NUCLEOTIDE SEQUENCE</scope>
    <source>
        <strain evidence="5 7">HArc-curdl5-1</strain>
        <strain evidence="6">HArc-curdl7</strain>
    </source>
</reference>
<dbReference type="GO" id="GO:0003700">
    <property type="term" value="F:DNA-binding transcription factor activity"/>
    <property type="evidence" value="ECO:0007669"/>
    <property type="project" value="InterPro"/>
</dbReference>
<dbReference type="InterPro" id="IPR036388">
    <property type="entry name" value="WH-like_DNA-bd_sf"/>
</dbReference>
<evidence type="ECO:0000259" key="4">
    <source>
        <dbReference type="PROSITE" id="PS50987"/>
    </source>
</evidence>
<dbReference type="InterPro" id="IPR036390">
    <property type="entry name" value="WH_DNA-bd_sf"/>
</dbReference>
<evidence type="ECO:0000313" key="7">
    <source>
        <dbReference type="Proteomes" id="UP001208186"/>
    </source>
</evidence>
<dbReference type="PROSITE" id="PS50987">
    <property type="entry name" value="HTH_ARSR_2"/>
    <property type="match status" value="1"/>
</dbReference>
<dbReference type="EMBL" id="JAOPKC010000026">
    <property type="protein sequence ID" value="MCU4719372.1"/>
    <property type="molecule type" value="Genomic_DNA"/>
</dbReference>
<dbReference type="Proteomes" id="UP001209746">
    <property type="component" value="Unassembled WGS sequence"/>
</dbReference>
<keyword evidence="2" id="KW-0238">DNA-binding</keyword>
<gene>
    <name evidence="6" type="ORF">OB914_15515</name>
    <name evidence="5" type="ORF">OB916_15070</name>
</gene>
<evidence type="ECO:0000256" key="3">
    <source>
        <dbReference type="ARBA" id="ARBA00023163"/>
    </source>
</evidence>
<protein>
    <submittedName>
        <fullName evidence="6">Metalloregulator ArsR/SmtB family transcription factor</fullName>
    </submittedName>
</protein>
<keyword evidence="7" id="KW-1185">Reference proteome</keyword>